<dbReference type="PANTHER" id="PTHR47489:SF2">
    <property type="entry name" value="GCN5-RELATED N-ACETYLTRANSFERASE 5, CHLOROPLASTIC"/>
    <property type="match status" value="1"/>
</dbReference>
<feature type="domain" description="N-acetyltransferase" evidence="2">
    <location>
        <begin position="37"/>
        <end position="226"/>
    </location>
</feature>
<dbReference type="InterPro" id="IPR016181">
    <property type="entry name" value="Acyl_CoA_acyltransferase"/>
</dbReference>
<dbReference type="InterPro" id="IPR000182">
    <property type="entry name" value="GNAT_dom"/>
</dbReference>
<gene>
    <name evidence="3" type="ORF">SMAR0320_LOCUS20187</name>
</gene>
<reference evidence="3" key="1">
    <citation type="submission" date="2021-01" db="EMBL/GenBank/DDBJ databases">
        <authorList>
            <person name="Corre E."/>
            <person name="Pelletier E."/>
            <person name="Niang G."/>
            <person name="Scheremetjew M."/>
            <person name="Finn R."/>
            <person name="Kale V."/>
            <person name="Holt S."/>
            <person name="Cochrane G."/>
            <person name="Meng A."/>
            <person name="Brown T."/>
            <person name="Cohen L."/>
        </authorList>
    </citation>
    <scope>NUCLEOTIDE SEQUENCE</scope>
    <source>
        <strain evidence="3">SM1012Den-03</strain>
    </source>
</reference>
<dbReference type="GO" id="GO:0016747">
    <property type="term" value="F:acyltransferase activity, transferring groups other than amino-acyl groups"/>
    <property type="evidence" value="ECO:0007669"/>
    <property type="project" value="InterPro"/>
</dbReference>
<evidence type="ECO:0000313" key="3">
    <source>
        <dbReference type="EMBL" id="CAD9625275.1"/>
    </source>
</evidence>
<dbReference type="AlphaFoldDB" id="A0A7S2M4Y4"/>
<accession>A0A7S2M4Y4</accession>
<name>A0A7S2M4Y4_9STRA</name>
<dbReference type="PROSITE" id="PS51186">
    <property type="entry name" value="GNAT"/>
    <property type="match status" value="1"/>
</dbReference>
<feature type="signal peptide" evidence="1">
    <location>
        <begin position="1"/>
        <end position="21"/>
    </location>
</feature>
<dbReference type="EMBL" id="HBGZ01028361">
    <property type="protein sequence ID" value="CAD9625275.1"/>
    <property type="molecule type" value="Transcribed_RNA"/>
</dbReference>
<sequence length="238" mass="26743">MVLFRLLKFAAFFIAVFVVEATCFVATETKIKPTTDYFVRDALVVHLGPAARILTEEFYSGRTNFITFQIEKLKTTLSLESTYPGNTANAKSNRRLQQMFVACESTSGEVVGFAEVDARPLGGNSDDNRVNRSYMYNLAVDKKWKRKGIATELIRACEEFVTEMHELCAENRLYLRVRSCNDAAISLYKSLGYDEVDPASISLTKEDINSNSLEEGELVLLAKDLPIDAECEVECEVE</sequence>
<evidence type="ECO:0000256" key="1">
    <source>
        <dbReference type="SAM" id="SignalP"/>
    </source>
</evidence>
<feature type="chain" id="PRO_5031564358" description="N-acetyltransferase domain-containing protein" evidence="1">
    <location>
        <begin position="22"/>
        <end position="238"/>
    </location>
</feature>
<proteinExistence type="predicted"/>
<dbReference type="PANTHER" id="PTHR47489">
    <property type="entry name" value="ACYL-COA N-ACYLTRANSFERASES (NAT) SUPERFAMILY PROTEIN"/>
    <property type="match status" value="1"/>
</dbReference>
<protein>
    <recommendedName>
        <fullName evidence="2">N-acetyltransferase domain-containing protein</fullName>
    </recommendedName>
</protein>
<keyword evidence="1" id="KW-0732">Signal</keyword>
<organism evidence="3">
    <name type="scientific">Skeletonema marinoi</name>
    <dbReference type="NCBI Taxonomy" id="267567"/>
    <lineage>
        <taxon>Eukaryota</taxon>
        <taxon>Sar</taxon>
        <taxon>Stramenopiles</taxon>
        <taxon>Ochrophyta</taxon>
        <taxon>Bacillariophyta</taxon>
        <taxon>Coscinodiscophyceae</taxon>
        <taxon>Thalassiosirophycidae</taxon>
        <taxon>Thalassiosirales</taxon>
        <taxon>Skeletonemataceae</taxon>
        <taxon>Skeletonema</taxon>
        <taxon>Skeletonema marinoi-dohrnii complex</taxon>
    </lineage>
</organism>
<dbReference type="CDD" id="cd04301">
    <property type="entry name" value="NAT_SF"/>
    <property type="match status" value="1"/>
</dbReference>
<evidence type="ECO:0000259" key="2">
    <source>
        <dbReference type="PROSITE" id="PS51186"/>
    </source>
</evidence>
<dbReference type="SUPFAM" id="SSF55729">
    <property type="entry name" value="Acyl-CoA N-acyltransferases (Nat)"/>
    <property type="match status" value="1"/>
</dbReference>
<dbReference type="Gene3D" id="3.40.630.30">
    <property type="match status" value="1"/>
</dbReference>
<dbReference type="Pfam" id="PF00583">
    <property type="entry name" value="Acetyltransf_1"/>
    <property type="match status" value="1"/>
</dbReference>